<feature type="compositionally biased region" description="Acidic residues" evidence="6">
    <location>
        <begin position="693"/>
        <end position="703"/>
    </location>
</feature>
<dbReference type="InterPro" id="IPR012674">
    <property type="entry name" value="Calycin"/>
</dbReference>
<evidence type="ECO:0000256" key="2">
    <source>
        <dbReference type="ARBA" id="ARBA00022692"/>
    </source>
</evidence>
<dbReference type="OrthoDB" id="539213at2759"/>
<dbReference type="InterPro" id="IPR002110">
    <property type="entry name" value="Ankyrin_rpt"/>
</dbReference>
<evidence type="ECO:0000256" key="3">
    <source>
        <dbReference type="ARBA" id="ARBA00022989"/>
    </source>
</evidence>
<dbReference type="GO" id="GO:0015421">
    <property type="term" value="F:ABC-type oligopeptide transporter activity"/>
    <property type="evidence" value="ECO:0007669"/>
    <property type="project" value="TreeGrafter"/>
</dbReference>
<evidence type="ECO:0000256" key="6">
    <source>
        <dbReference type="SAM" id="MobiDB-lite"/>
    </source>
</evidence>
<organism evidence="9">
    <name type="scientific">Cladocopium goreaui</name>
    <dbReference type="NCBI Taxonomy" id="2562237"/>
    <lineage>
        <taxon>Eukaryota</taxon>
        <taxon>Sar</taxon>
        <taxon>Alveolata</taxon>
        <taxon>Dinophyceae</taxon>
        <taxon>Suessiales</taxon>
        <taxon>Symbiodiniaceae</taxon>
        <taxon>Cladocopium</taxon>
    </lineage>
</organism>
<dbReference type="EMBL" id="CAMXCT010006490">
    <property type="protein sequence ID" value="CAI4014686.1"/>
    <property type="molecule type" value="Genomic_DNA"/>
</dbReference>
<evidence type="ECO:0000259" key="8">
    <source>
        <dbReference type="PROSITE" id="PS50929"/>
    </source>
</evidence>
<reference evidence="9" key="1">
    <citation type="submission" date="2022-10" db="EMBL/GenBank/DDBJ databases">
        <authorList>
            <person name="Chen Y."/>
            <person name="Dougan E. K."/>
            <person name="Chan C."/>
            <person name="Rhodes N."/>
            <person name="Thang M."/>
        </authorList>
    </citation>
    <scope>NUCLEOTIDE SEQUENCE</scope>
</reference>
<dbReference type="AlphaFoldDB" id="A0A9P1DSJ1"/>
<proteinExistence type="predicted"/>
<evidence type="ECO:0000256" key="7">
    <source>
        <dbReference type="SAM" id="Phobius"/>
    </source>
</evidence>
<dbReference type="Pfam" id="PF00664">
    <property type="entry name" value="ABC_membrane"/>
    <property type="match status" value="1"/>
</dbReference>
<feature type="compositionally biased region" description="Pro residues" evidence="6">
    <location>
        <begin position="665"/>
        <end position="677"/>
    </location>
</feature>
<dbReference type="GO" id="GO:0016020">
    <property type="term" value="C:membrane"/>
    <property type="evidence" value="ECO:0007669"/>
    <property type="project" value="UniProtKB-SubCell"/>
</dbReference>
<feature type="region of interest" description="Disordered" evidence="6">
    <location>
        <begin position="740"/>
        <end position="813"/>
    </location>
</feature>
<dbReference type="InterPro" id="IPR039421">
    <property type="entry name" value="Type_1_exporter"/>
</dbReference>
<protein>
    <recommendedName>
        <fullName evidence="8">ABC transmembrane type-1 domain-containing protein</fullName>
    </recommendedName>
</protein>
<keyword evidence="3 7" id="KW-1133">Transmembrane helix</keyword>
<feature type="non-terminal residue" evidence="9">
    <location>
        <position position="1"/>
    </location>
</feature>
<feature type="domain" description="ABC transmembrane type-1" evidence="8">
    <location>
        <begin position="1"/>
        <end position="273"/>
    </location>
</feature>
<reference evidence="10" key="2">
    <citation type="submission" date="2024-04" db="EMBL/GenBank/DDBJ databases">
        <authorList>
            <person name="Chen Y."/>
            <person name="Shah S."/>
            <person name="Dougan E. K."/>
            <person name="Thang M."/>
            <person name="Chan C."/>
        </authorList>
    </citation>
    <scope>NUCLEOTIDE SEQUENCE [LARGE SCALE GENOMIC DNA]</scope>
</reference>
<comment type="subcellular location">
    <subcellularLocation>
        <location evidence="1">Membrane</location>
        <topology evidence="1">Multi-pass membrane protein</topology>
    </subcellularLocation>
</comment>
<keyword evidence="4 7" id="KW-0472">Membrane</keyword>
<feature type="compositionally biased region" description="Basic and acidic residues" evidence="6">
    <location>
        <begin position="783"/>
        <end position="794"/>
    </location>
</feature>
<dbReference type="Gene3D" id="1.20.1560.10">
    <property type="entry name" value="ABC transporter type 1, transmembrane domain"/>
    <property type="match status" value="1"/>
</dbReference>
<dbReference type="SUPFAM" id="SSF48403">
    <property type="entry name" value="Ankyrin repeat"/>
    <property type="match status" value="1"/>
</dbReference>
<feature type="repeat" description="ANK" evidence="5">
    <location>
        <begin position="861"/>
        <end position="893"/>
    </location>
</feature>
<feature type="transmembrane region" description="Helical" evidence="7">
    <location>
        <begin position="35"/>
        <end position="58"/>
    </location>
</feature>
<evidence type="ECO:0000256" key="4">
    <source>
        <dbReference type="ARBA" id="ARBA00023136"/>
    </source>
</evidence>
<feature type="region of interest" description="Disordered" evidence="6">
    <location>
        <begin position="659"/>
        <end position="713"/>
    </location>
</feature>
<evidence type="ECO:0000256" key="5">
    <source>
        <dbReference type="PROSITE-ProRule" id="PRU00023"/>
    </source>
</evidence>
<dbReference type="GO" id="GO:0005524">
    <property type="term" value="F:ATP binding"/>
    <property type="evidence" value="ECO:0007669"/>
    <property type="project" value="InterPro"/>
</dbReference>
<accession>A0A9P1DSJ1</accession>
<sequence length="1053" mass="113687">AFLPHCLSETLKVIIDAQAAGTLSVSTFTAPLCNLFLAAIAGAFFSSLRGACFIIIGARASVRLRQQLLESLLKQEVGFFDTTKTGEITSRLTQDCQRVADQVSFNVNFFSRTVVELVATLCFMLSYSVELTMISFLTVPVVAYLSKRVGRYMQQLSEATQQKLADANAVAEEALSSIATVRTFGGESYEKKRYEENLQKFYTLESRRAKVYVGYLFVIMMLPHLSNCLVLFQIGRLCVQGLSAPVLLAFVFYLQTLNGCFNSLADIYTNITQALGSASRVFELVHRKPRQLLVPVTPVPSPDVRGHLELKNVDFSVDWQTSRAPIDALSPIRARCALQKQNLLNSQIERLPTPRAKPMETFRGESMTHETAENILVGHFEPNDHPHSWLVAAGSNPAYEQFALQYQLWYKGSGRNTFWYHPTFLVEALDGAKIWRTRDYRVRPGMWDFSVVDNGIISEERWHLLGADDNLEWCVLFYVGVARKAGLSYRGCLVLTPEGQMPGPEHAESVESVELSADVVQLAHAGAMGHGRFEVDPANPPPLIAPGLGKCGLSYRFGNAMDPPMPAAVKTQRRQLGWSTKEQEISCFGAICSIPDLGLESEDVIISVDAAGLDGSRQMLLQSLARPDLGLTVLLLDSNGQITGGDESWTPGTTPIIRAKRCIDPPAPPPRPPPGPASPRRRVTSKSVRVPEPDAEPPADEETATAAPAAPVPKEELLGFGVVGGSDLPDTEEVSACMPLPTGDEATGRVLPGDQPPRATHAGGIGRSAGTKMSKSKVQAGYKKSESMRPDEATGKPGAKLEGSIMSTGTSTGTTVNSATAAADQERLVSAAVAGEVDDVQQLLGRAGVRIDGLVEEGRHAKLTALMAASARGRTEVVRVLLSRKAGIDVRDAQGWTALMHAIHGQRIDVCQLLLDNKAEFQHVEGGSPLILAASGARYEFCKMLVEKKVALSVPDSEGCTALHHAARRGRGAAVATLLAARAKLEKQDAQGHTPLIAAAAAGRADTVQLLLTHGADAKALDASGRGARELAIAYQHDRVVKVLQNPYAQKGA</sequence>
<gene>
    <name evidence="9" type="ORF">C1SCF055_LOCUS39573</name>
</gene>
<dbReference type="CDD" id="cd18572">
    <property type="entry name" value="ABC_6TM_TAP"/>
    <property type="match status" value="1"/>
</dbReference>
<dbReference type="PROSITE" id="PS50088">
    <property type="entry name" value="ANK_REPEAT"/>
    <property type="match status" value="3"/>
</dbReference>
<evidence type="ECO:0000313" key="9">
    <source>
        <dbReference type="EMBL" id="CAI4014686.1"/>
    </source>
</evidence>
<keyword evidence="2 7" id="KW-0812">Transmembrane</keyword>
<dbReference type="SMART" id="SM00248">
    <property type="entry name" value="ANK"/>
    <property type="match status" value="5"/>
</dbReference>
<dbReference type="PANTHER" id="PTHR43394:SF19">
    <property type="entry name" value="ABC TRANSPORTER B FAMILY"/>
    <property type="match status" value="1"/>
</dbReference>
<dbReference type="InterPro" id="IPR036640">
    <property type="entry name" value="ABC1_TM_sf"/>
</dbReference>
<feature type="compositionally biased region" description="Low complexity" evidence="6">
    <location>
        <begin position="803"/>
        <end position="813"/>
    </location>
</feature>
<keyword evidence="5" id="KW-0040">ANK repeat</keyword>
<name>A0A9P1DSJ1_9DINO</name>
<dbReference type="InterPro" id="IPR011527">
    <property type="entry name" value="ABC1_TM_dom"/>
</dbReference>
<dbReference type="EMBL" id="CAMXCT020006490">
    <property type="protein sequence ID" value="CAL1168061.1"/>
    <property type="molecule type" value="Genomic_DNA"/>
</dbReference>
<dbReference type="Gene3D" id="2.40.128.20">
    <property type="match status" value="1"/>
</dbReference>
<dbReference type="PANTHER" id="PTHR43394">
    <property type="entry name" value="ATP-DEPENDENT PERMEASE MDL1, MITOCHONDRIAL"/>
    <property type="match status" value="1"/>
</dbReference>
<dbReference type="Pfam" id="PF12796">
    <property type="entry name" value="Ank_2"/>
    <property type="match status" value="2"/>
</dbReference>
<feature type="transmembrane region" description="Helical" evidence="7">
    <location>
        <begin position="212"/>
        <end position="232"/>
    </location>
</feature>
<dbReference type="InterPro" id="IPR036770">
    <property type="entry name" value="Ankyrin_rpt-contain_sf"/>
</dbReference>
<dbReference type="PROSITE" id="PS50297">
    <property type="entry name" value="ANK_REP_REGION"/>
    <property type="match status" value="3"/>
</dbReference>
<dbReference type="Gene3D" id="1.25.40.20">
    <property type="entry name" value="Ankyrin repeat-containing domain"/>
    <property type="match status" value="3"/>
</dbReference>
<feature type="repeat" description="ANK" evidence="5">
    <location>
        <begin position="958"/>
        <end position="990"/>
    </location>
</feature>
<dbReference type="SUPFAM" id="SSF90123">
    <property type="entry name" value="ABC transporter transmembrane region"/>
    <property type="match status" value="1"/>
</dbReference>
<evidence type="ECO:0000256" key="1">
    <source>
        <dbReference type="ARBA" id="ARBA00004141"/>
    </source>
</evidence>
<comment type="caution">
    <text evidence="9">The sequence shown here is derived from an EMBL/GenBank/DDBJ whole genome shotgun (WGS) entry which is preliminary data.</text>
</comment>
<feature type="repeat" description="ANK" evidence="5">
    <location>
        <begin position="991"/>
        <end position="1023"/>
    </location>
</feature>
<evidence type="ECO:0000313" key="10">
    <source>
        <dbReference type="EMBL" id="CAL1168061.1"/>
    </source>
</evidence>
<dbReference type="PROSITE" id="PS50929">
    <property type="entry name" value="ABC_TM1F"/>
    <property type="match status" value="1"/>
</dbReference>